<dbReference type="KEGG" id="phon:BH719_00900"/>
<evidence type="ECO:0000256" key="10">
    <source>
        <dbReference type="ARBA" id="ARBA00023125"/>
    </source>
</evidence>
<comment type="function">
    <text evidence="15">In addition to polymerase activity, this DNA polymerase exhibits 5'-3' exonuclease activity.</text>
</comment>
<dbReference type="SUPFAM" id="SSF47807">
    <property type="entry name" value="5' to 3' exonuclease, C-terminal subdomain"/>
    <property type="match status" value="1"/>
</dbReference>
<dbReference type="CDD" id="cd09898">
    <property type="entry name" value="H3TH_53EXO"/>
    <property type="match status" value="1"/>
</dbReference>
<dbReference type="STRING" id="178339.BH719_00900"/>
<dbReference type="PANTHER" id="PTHR10133">
    <property type="entry name" value="DNA POLYMERASE I"/>
    <property type="match status" value="1"/>
</dbReference>
<dbReference type="InterPro" id="IPR020046">
    <property type="entry name" value="5-3_exonucl_a-hlix_arch_N"/>
</dbReference>
<dbReference type="InterPro" id="IPR008918">
    <property type="entry name" value="HhH2"/>
</dbReference>
<keyword evidence="9 15" id="KW-0239">DNA-directed DNA polymerase</keyword>
<keyword evidence="10 15" id="KW-0238">DNA-binding</keyword>
<dbReference type="InterPro" id="IPR012337">
    <property type="entry name" value="RNaseH-like_sf"/>
</dbReference>
<evidence type="ECO:0000256" key="9">
    <source>
        <dbReference type="ARBA" id="ARBA00022932"/>
    </source>
</evidence>
<dbReference type="Gene3D" id="3.40.50.1010">
    <property type="entry name" value="5'-nuclease"/>
    <property type="match status" value="1"/>
</dbReference>
<dbReference type="GO" id="GO:0008409">
    <property type="term" value="F:5'-3' exonuclease activity"/>
    <property type="evidence" value="ECO:0007669"/>
    <property type="project" value="UniProtKB-UniRule"/>
</dbReference>
<dbReference type="GO" id="GO:0006261">
    <property type="term" value="P:DNA-templated DNA replication"/>
    <property type="evidence" value="ECO:0007669"/>
    <property type="project" value="UniProtKB-UniRule"/>
</dbReference>
<reference evidence="18 19" key="1">
    <citation type="submission" date="2016-09" db="EMBL/GenBank/DDBJ databases">
        <title>Complete genome sequence of Actinomyces hongkongensis HKU8.</title>
        <authorList>
            <person name="Gao Y.-X."/>
            <person name="Zhou Y.-Y."/>
            <person name="Xie Y."/>
            <person name="Wang M."/>
            <person name="Wang S.-J."/>
            <person name="Shen S.-G."/>
        </authorList>
    </citation>
    <scope>NUCLEOTIDE SEQUENCE [LARGE SCALE GENOMIC DNA]</scope>
    <source>
        <strain evidence="18 19">HKU8</strain>
    </source>
</reference>
<dbReference type="PRINTS" id="PR00868">
    <property type="entry name" value="DNAPOLI"/>
</dbReference>
<evidence type="ECO:0000259" key="17">
    <source>
        <dbReference type="SMART" id="SM00482"/>
    </source>
</evidence>
<evidence type="ECO:0000256" key="8">
    <source>
        <dbReference type="ARBA" id="ARBA00022839"/>
    </source>
</evidence>
<dbReference type="SUPFAM" id="SSF56672">
    <property type="entry name" value="DNA/RNA polymerases"/>
    <property type="match status" value="1"/>
</dbReference>
<dbReference type="CDD" id="cd09859">
    <property type="entry name" value="PIN_53EXO"/>
    <property type="match status" value="1"/>
</dbReference>
<dbReference type="EC" id="2.7.7.7" evidence="14 15"/>
<evidence type="ECO:0000313" key="18">
    <source>
        <dbReference type="EMBL" id="AOS46621.1"/>
    </source>
</evidence>
<keyword evidence="19" id="KW-1185">Reference proteome</keyword>
<dbReference type="Pfam" id="PF01367">
    <property type="entry name" value="5_3_exonuc"/>
    <property type="match status" value="1"/>
</dbReference>
<dbReference type="InterPro" id="IPR029060">
    <property type="entry name" value="PIN-like_dom_sf"/>
</dbReference>
<feature type="domain" description="DNA-directed DNA polymerase family A palm" evidence="17">
    <location>
        <begin position="659"/>
        <end position="866"/>
    </location>
</feature>
<dbReference type="FunFam" id="1.10.150.20:FF:000002">
    <property type="entry name" value="DNA polymerase I"/>
    <property type="match status" value="1"/>
</dbReference>
<comment type="function">
    <text evidence="13">In addition to polymerase activity, this DNA polymerase exhibits 3'-5' and 5'-3' exonuclease activity.</text>
</comment>
<dbReference type="FunFam" id="3.40.50.1010:FF:000001">
    <property type="entry name" value="DNA polymerase I"/>
    <property type="match status" value="1"/>
</dbReference>
<dbReference type="SUPFAM" id="SSF53098">
    <property type="entry name" value="Ribonuclease H-like"/>
    <property type="match status" value="1"/>
</dbReference>
<keyword evidence="11 15" id="KW-0234">DNA repair</keyword>
<dbReference type="AlphaFoldDB" id="A0A1D8B0D3"/>
<keyword evidence="2 15" id="KW-0808">Transferase</keyword>
<proteinExistence type="inferred from homology"/>
<dbReference type="SMART" id="SM00482">
    <property type="entry name" value="POLAc"/>
    <property type="match status" value="1"/>
</dbReference>
<dbReference type="InterPro" id="IPR043502">
    <property type="entry name" value="DNA/RNA_pol_sf"/>
</dbReference>
<evidence type="ECO:0000256" key="11">
    <source>
        <dbReference type="ARBA" id="ARBA00023204"/>
    </source>
</evidence>
<evidence type="ECO:0000256" key="5">
    <source>
        <dbReference type="ARBA" id="ARBA00022722"/>
    </source>
</evidence>
<evidence type="ECO:0000256" key="1">
    <source>
        <dbReference type="ARBA" id="ARBA00007705"/>
    </source>
</evidence>
<protein>
    <recommendedName>
        <fullName evidence="14 15">DNA polymerase I</fullName>
        <ecNumber evidence="14 15">2.7.7.7</ecNumber>
    </recommendedName>
</protein>
<dbReference type="InterPro" id="IPR002298">
    <property type="entry name" value="DNA_polymerase_A"/>
</dbReference>
<dbReference type="NCBIfam" id="TIGR00593">
    <property type="entry name" value="pola"/>
    <property type="match status" value="1"/>
</dbReference>
<keyword evidence="3 15" id="KW-0548">Nucleotidyltransferase</keyword>
<evidence type="ECO:0000256" key="4">
    <source>
        <dbReference type="ARBA" id="ARBA00022705"/>
    </source>
</evidence>
<dbReference type="InterPro" id="IPR036397">
    <property type="entry name" value="RNaseH_sf"/>
</dbReference>
<dbReference type="InterPro" id="IPR001098">
    <property type="entry name" value="DNA-dir_DNA_pol_A_palm_dom"/>
</dbReference>
<sequence length="903" mass="96597">MSDTVLIIDGHSMAYRAFYALPADKFVTTTGRCTNAVYGFVSMLTRLLEQERPTHVAVAFDLSRHSFRTDEYPEYKGTRDATPEEFKGQVELIGQVLGAMGITSLTKERYEADDILATVARRGAEAGMRVLVVSGDRDSFQTVGERVTVLYPGTGPGDLRRMDPAAVEAKYGVPPHRYPEVAALVGEASDNLPGVPGVGPKTAAQWIARFDGLDNLLARADEVGGKRGQALRDHADEVRRNRRLNRLVDDLDLGVGIDDLRRGPTDFAEIQSLFDALEFGSLRRRVRQVAHVGRAGAEGARGADAPAGGNGGPDVAVGACQEDTDIAQWARDNAPVAVLVEGDPRAVSGRVDRLALAGARRALVIDPALLTPAQVDQVGGVLAGAVAVVHDWKGTAHALRAQGWTLGEECFDVMLAAYLVAPDQRSYAAADLVGRVLGLDVGGGAPDDALFDLAAEGEGPGVAGARLGRLCAALHPLRAELGEALRGSGEAGLLSDVEMPTAAVLAGMERVGIGVDSARLGALSDELGGDVERAREGALAVLGREVNLSSPKQLQEVLFEHFGLPRTRRTKTGYTTNAEALQDLYAKTAERGGDGHEFLGHLLAHRDRIKLKQMVDSLIASVADDGRIHTTFSQVAAATGRLASADPNLQNIPARSADGMRIRGGFVAGPGFEALMSADYSQIEMRIMAHLSQDEGLIGAFNSGEDLHRTMASMVFGTPVAEVTAQQRSRIKATSYGLAYGLSKYGLSKQLGIPVPEAAALRERYFERFGGVRDYLESLVDQARSRGYTETMYHRRRYLPDLGSDNRQRREMAERAALNAPIQGSAADIMKLAMIGVVGALGRAGLRSRVLVQIHDELLVEVAPGERERVEEAVRQEMAGVASLRVPLDVSVGVGPSWQEAAH</sequence>
<dbReference type="GO" id="GO:0006302">
    <property type="term" value="P:double-strand break repair"/>
    <property type="evidence" value="ECO:0007669"/>
    <property type="project" value="TreeGrafter"/>
</dbReference>
<comment type="catalytic activity">
    <reaction evidence="12 15">
        <text>DNA(n) + a 2'-deoxyribonucleoside 5'-triphosphate = DNA(n+1) + diphosphate</text>
        <dbReference type="Rhea" id="RHEA:22508"/>
        <dbReference type="Rhea" id="RHEA-COMP:17339"/>
        <dbReference type="Rhea" id="RHEA-COMP:17340"/>
        <dbReference type="ChEBI" id="CHEBI:33019"/>
        <dbReference type="ChEBI" id="CHEBI:61560"/>
        <dbReference type="ChEBI" id="CHEBI:173112"/>
        <dbReference type="EC" id="2.7.7.7"/>
    </reaction>
</comment>
<dbReference type="Proteomes" id="UP000095214">
    <property type="component" value="Chromosome"/>
</dbReference>
<dbReference type="OrthoDB" id="9806424at2"/>
<dbReference type="InterPro" id="IPR002421">
    <property type="entry name" value="5-3_exonuclease"/>
</dbReference>
<dbReference type="SMART" id="SM00475">
    <property type="entry name" value="53EXOc"/>
    <property type="match status" value="1"/>
</dbReference>
<evidence type="ECO:0000256" key="12">
    <source>
        <dbReference type="ARBA" id="ARBA00049244"/>
    </source>
</evidence>
<dbReference type="CDD" id="cd06140">
    <property type="entry name" value="DNA_polA_I_Bacillus_like_exo"/>
    <property type="match status" value="1"/>
</dbReference>
<keyword evidence="4 15" id="KW-0235">DNA replication</keyword>
<gene>
    <name evidence="15" type="primary">polA</name>
    <name evidence="18" type="ORF">BH719_00900</name>
</gene>
<evidence type="ECO:0000256" key="14">
    <source>
        <dbReference type="NCBIfam" id="TIGR00593"/>
    </source>
</evidence>
<name>A0A1D8B0D3_9ACTO</name>
<evidence type="ECO:0000259" key="16">
    <source>
        <dbReference type="SMART" id="SM00475"/>
    </source>
</evidence>
<keyword evidence="5" id="KW-0540">Nuclease</keyword>
<feature type="domain" description="5'-3' exonuclease" evidence="16">
    <location>
        <begin position="1"/>
        <end position="263"/>
    </location>
</feature>
<organism evidence="18 19">
    <name type="scientific">Pauljensenia hongkongensis</name>
    <dbReference type="NCBI Taxonomy" id="178339"/>
    <lineage>
        <taxon>Bacteria</taxon>
        <taxon>Bacillati</taxon>
        <taxon>Actinomycetota</taxon>
        <taxon>Actinomycetes</taxon>
        <taxon>Actinomycetales</taxon>
        <taxon>Actinomycetaceae</taxon>
        <taxon>Pauljensenia</taxon>
    </lineage>
</organism>
<comment type="similarity">
    <text evidence="1 15">Belongs to the DNA polymerase type-A family.</text>
</comment>
<evidence type="ECO:0000256" key="15">
    <source>
        <dbReference type="RuleBase" id="RU004460"/>
    </source>
</evidence>
<dbReference type="Gene3D" id="3.30.70.370">
    <property type="match status" value="1"/>
</dbReference>
<dbReference type="SUPFAM" id="SSF88723">
    <property type="entry name" value="PIN domain-like"/>
    <property type="match status" value="1"/>
</dbReference>
<dbReference type="GO" id="GO:0003887">
    <property type="term" value="F:DNA-directed DNA polymerase activity"/>
    <property type="evidence" value="ECO:0007669"/>
    <property type="project" value="UniProtKB-UniRule"/>
</dbReference>
<dbReference type="InterPro" id="IPR020045">
    <property type="entry name" value="DNA_polI_H3TH"/>
</dbReference>
<dbReference type="InterPro" id="IPR018320">
    <property type="entry name" value="DNA_polymerase_1"/>
</dbReference>
<dbReference type="NCBIfam" id="NF004397">
    <property type="entry name" value="PRK05755.1"/>
    <property type="match status" value="1"/>
</dbReference>
<dbReference type="FunFam" id="1.10.150.20:FF:000003">
    <property type="entry name" value="DNA polymerase I"/>
    <property type="match status" value="1"/>
</dbReference>
<evidence type="ECO:0000256" key="7">
    <source>
        <dbReference type="ARBA" id="ARBA00022801"/>
    </source>
</evidence>
<dbReference type="Gene3D" id="1.20.1060.10">
    <property type="entry name" value="Taq DNA Polymerase, Chain T, domain 4"/>
    <property type="match status" value="1"/>
</dbReference>
<dbReference type="GO" id="GO:0003677">
    <property type="term" value="F:DNA binding"/>
    <property type="evidence" value="ECO:0007669"/>
    <property type="project" value="UniProtKB-UniRule"/>
</dbReference>
<dbReference type="Gene3D" id="1.10.150.20">
    <property type="entry name" value="5' to 3' exonuclease, C-terminal subdomain"/>
    <property type="match status" value="2"/>
</dbReference>
<dbReference type="SMART" id="SM00279">
    <property type="entry name" value="HhH2"/>
    <property type="match status" value="1"/>
</dbReference>
<evidence type="ECO:0000256" key="2">
    <source>
        <dbReference type="ARBA" id="ARBA00022679"/>
    </source>
</evidence>
<dbReference type="Pfam" id="PF00476">
    <property type="entry name" value="DNA_pol_A"/>
    <property type="match status" value="1"/>
</dbReference>
<evidence type="ECO:0000256" key="6">
    <source>
        <dbReference type="ARBA" id="ARBA00022763"/>
    </source>
</evidence>
<keyword evidence="6 15" id="KW-0227">DNA damage</keyword>
<dbReference type="PANTHER" id="PTHR10133:SF27">
    <property type="entry name" value="DNA POLYMERASE NU"/>
    <property type="match status" value="1"/>
</dbReference>
<keyword evidence="8 15" id="KW-0269">Exonuclease</keyword>
<evidence type="ECO:0000313" key="19">
    <source>
        <dbReference type="Proteomes" id="UP000095214"/>
    </source>
</evidence>
<dbReference type="Pfam" id="PF02739">
    <property type="entry name" value="5_3_exonuc_N"/>
    <property type="match status" value="1"/>
</dbReference>
<dbReference type="EMBL" id="CP017298">
    <property type="protein sequence ID" value="AOS46621.1"/>
    <property type="molecule type" value="Genomic_DNA"/>
</dbReference>
<evidence type="ECO:0000256" key="3">
    <source>
        <dbReference type="ARBA" id="ARBA00022695"/>
    </source>
</evidence>
<dbReference type="CDD" id="cd08637">
    <property type="entry name" value="DNA_pol_A_pol_I_C"/>
    <property type="match status" value="1"/>
</dbReference>
<evidence type="ECO:0000256" key="13">
    <source>
        <dbReference type="ARBA" id="ARBA00053603"/>
    </source>
</evidence>
<dbReference type="Gene3D" id="3.30.420.10">
    <property type="entry name" value="Ribonuclease H-like superfamily/Ribonuclease H"/>
    <property type="match status" value="1"/>
</dbReference>
<dbReference type="InterPro" id="IPR036279">
    <property type="entry name" value="5-3_exonuclease_C_sf"/>
</dbReference>
<accession>A0A1D8B0D3</accession>
<keyword evidence="7 15" id="KW-0378">Hydrolase</keyword>